<evidence type="ECO:0000313" key="2">
    <source>
        <dbReference type="EMBL" id="KAH7048294.1"/>
    </source>
</evidence>
<keyword evidence="3" id="KW-1185">Reference proteome</keyword>
<evidence type="ECO:0000313" key="3">
    <source>
        <dbReference type="Proteomes" id="UP000774617"/>
    </source>
</evidence>
<accession>A0ABQ8G8I2</accession>
<organism evidence="2 3">
    <name type="scientific">Macrophomina phaseolina</name>
    <dbReference type="NCBI Taxonomy" id="35725"/>
    <lineage>
        <taxon>Eukaryota</taxon>
        <taxon>Fungi</taxon>
        <taxon>Dikarya</taxon>
        <taxon>Ascomycota</taxon>
        <taxon>Pezizomycotina</taxon>
        <taxon>Dothideomycetes</taxon>
        <taxon>Dothideomycetes incertae sedis</taxon>
        <taxon>Botryosphaeriales</taxon>
        <taxon>Botryosphaeriaceae</taxon>
        <taxon>Macrophomina</taxon>
    </lineage>
</organism>
<keyword evidence="1" id="KW-0812">Transmembrane</keyword>
<gene>
    <name evidence="2" type="ORF">B0J12DRAFT_110276</name>
</gene>
<name>A0ABQ8G8I2_9PEZI</name>
<dbReference type="Proteomes" id="UP000774617">
    <property type="component" value="Unassembled WGS sequence"/>
</dbReference>
<evidence type="ECO:0000256" key="1">
    <source>
        <dbReference type="SAM" id="Phobius"/>
    </source>
</evidence>
<dbReference type="EMBL" id="JAGTJR010000015">
    <property type="protein sequence ID" value="KAH7048294.1"/>
    <property type="molecule type" value="Genomic_DNA"/>
</dbReference>
<reference evidence="2 3" key="1">
    <citation type="journal article" date="2021" name="Nat. Commun.">
        <title>Genetic determinants of endophytism in the Arabidopsis root mycobiome.</title>
        <authorList>
            <person name="Mesny F."/>
            <person name="Miyauchi S."/>
            <person name="Thiergart T."/>
            <person name="Pickel B."/>
            <person name="Atanasova L."/>
            <person name="Karlsson M."/>
            <person name="Huettel B."/>
            <person name="Barry K.W."/>
            <person name="Haridas S."/>
            <person name="Chen C."/>
            <person name="Bauer D."/>
            <person name="Andreopoulos W."/>
            <person name="Pangilinan J."/>
            <person name="LaButti K."/>
            <person name="Riley R."/>
            <person name="Lipzen A."/>
            <person name="Clum A."/>
            <person name="Drula E."/>
            <person name="Henrissat B."/>
            <person name="Kohler A."/>
            <person name="Grigoriev I.V."/>
            <person name="Martin F.M."/>
            <person name="Hacquard S."/>
        </authorList>
    </citation>
    <scope>NUCLEOTIDE SEQUENCE [LARGE SCALE GENOMIC DNA]</scope>
    <source>
        <strain evidence="2 3">MPI-SDFR-AT-0080</strain>
    </source>
</reference>
<protein>
    <submittedName>
        <fullName evidence="2">Uncharacterized protein</fullName>
    </submittedName>
</protein>
<sequence>MQNCRRQLGTFFQRKEKERPRSDVPYPMVENDVTYTSVHVFDNRLGWMIGSCLLLGLVCALCRRCRRWTRSRLQSSSTPASPLKLLLRAQAPLVKHSPHPMSLPSLPLVSIRHSPLPTRGRSNPIGLAFPANLAQLHADELDGAPWITHT</sequence>
<keyword evidence="1" id="KW-0472">Membrane</keyword>
<proteinExistence type="predicted"/>
<comment type="caution">
    <text evidence="2">The sequence shown here is derived from an EMBL/GenBank/DDBJ whole genome shotgun (WGS) entry which is preliminary data.</text>
</comment>
<feature type="transmembrane region" description="Helical" evidence="1">
    <location>
        <begin position="45"/>
        <end position="62"/>
    </location>
</feature>
<keyword evidence="1" id="KW-1133">Transmembrane helix</keyword>